<feature type="domain" description="FAS1" evidence="3">
    <location>
        <begin position="47"/>
        <end position="179"/>
    </location>
</feature>
<evidence type="ECO:0000259" key="3">
    <source>
        <dbReference type="PROSITE" id="PS50213"/>
    </source>
</evidence>
<dbReference type="Proteomes" id="UP001567538">
    <property type="component" value="Unassembled WGS sequence"/>
</dbReference>
<dbReference type="Pfam" id="PF02469">
    <property type="entry name" value="Fasciclin"/>
    <property type="match status" value="1"/>
</dbReference>
<dbReference type="PANTHER" id="PTHR33985">
    <property type="entry name" value="OS02G0491300 PROTEIN-RELATED"/>
    <property type="match status" value="1"/>
</dbReference>
<dbReference type="InterPro" id="IPR052806">
    <property type="entry name" value="Fasciclin-like_AGP"/>
</dbReference>
<dbReference type="EMBL" id="JBEAFC010000007">
    <property type="protein sequence ID" value="KAL1550762.1"/>
    <property type="molecule type" value="Genomic_DNA"/>
</dbReference>
<name>A0ABD1H2W8_SALDI</name>
<evidence type="ECO:0000256" key="2">
    <source>
        <dbReference type="SAM" id="Phobius"/>
    </source>
</evidence>
<evidence type="ECO:0000256" key="1">
    <source>
        <dbReference type="ARBA" id="ARBA00007843"/>
    </source>
</evidence>
<gene>
    <name evidence="4" type="ORF">AAHA92_18688</name>
</gene>
<organism evidence="4 5">
    <name type="scientific">Salvia divinorum</name>
    <name type="common">Maria pastora</name>
    <name type="synonym">Diviner's sage</name>
    <dbReference type="NCBI Taxonomy" id="28513"/>
    <lineage>
        <taxon>Eukaryota</taxon>
        <taxon>Viridiplantae</taxon>
        <taxon>Streptophyta</taxon>
        <taxon>Embryophyta</taxon>
        <taxon>Tracheophyta</taxon>
        <taxon>Spermatophyta</taxon>
        <taxon>Magnoliopsida</taxon>
        <taxon>eudicotyledons</taxon>
        <taxon>Gunneridae</taxon>
        <taxon>Pentapetalae</taxon>
        <taxon>asterids</taxon>
        <taxon>lamiids</taxon>
        <taxon>Lamiales</taxon>
        <taxon>Lamiaceae</taxon>
        <taxon>Nepetoideae</taxon>
        <taxon>Mentheae</taxon>
        <taxon>Salviinae</taxon>
        <taxon>Salvia</taxon>
        <taxon>Salvia subgen. Calosphace</taxon>
    </lineage>
</organism>
<dbReference type="AlphaFoldDB" id="A0ABD1H2W8"/>
<dbReference type="PROSITE" id="PS50213">
    <property type="entry name" value="FAS1"/>
    <property type="match status" value="2"/>
</dbReference>
<proteinExistence type="inferred from homology"/>
<dbReference type="SMART" id="SM00554">
    <property type="entry name" value="FAS1"/>
    <property type="match status" value="2"/>
</dbReference>
<keyword evidence="2" id="KW-0812">Transmembrane</keyword>
<feature type="domain" description="FAS1" evidence="3">
    <location>
        <begin position="184"/>
        <end position="326"/>
    </location>
</feature>
<reference evidence="4 5" key="1">
    <citation type="submission" date="2024-06" db="EMBL/GenBank/DDBJ databases">
        <title>A chromosome level genome sequence of Diviner's sage (Salvia divinorum).</title>
        <authorList>
            <person name="Ford S.A."/>
            <person name="Ro D.-K."/>
            <person name="Ness R.W."/>
            <person name="Phillips M.A."/>
        </authorList>
    </citation>
    <scope>NUCLEOTIDE SEQUENCE [LARGE SCALE GENOMIC DNA]</scope>
    <source>
        <strain evidence="4">SAF-2024a</strain>
        <tissue evidence="4">Leaf</tissue>
    </source>
</reference>
<evidence type="ECO:0000313" key="5">
    <source>
        <dbReference type="Proteomes" id="UP001567538"/>
    </source>
</evidence>
<dbReference type="InterPro" id="IPR036378">
    <property type="entry name" value="FAS1_dom_sf"/>
</dbReference>
<protein>
    <submittedName>
        <fullName evidence="4">Fasciclin-like arabinogalactan protein 21</fullName>
    </submittedName>
</protein>
<feature type="transmembrane region" description="Helical" evidence="2">
    <location>
        <begin position="12"/>
        <end position="32"/>
    </location>
</feature>
<dbReference type="SUPFAM" id="SSF82153">
    <property type="entry name" value="FAS1 domain"/>
    <property type="match status" value="2"/>
</dbReference>
<dbReference type="Gene3D" id="2.30.180.10">
    <property type="entry name" value="FAS1 domain"/>
    <property type="match status" value="2"/>
</dbReference>
<keyword evidence="2" id="KW-0472">Membrane</keyword>
<accession>A0ABD1H2W8</accession>
<comment type="caution">
    <text evidence="4">The sequence shown here is derived from an EMBL/GenBank/DDBJ whole genome shotgun (WGS) entry which is preliminary data.</text>
</comment>
<dbReference type="InterPro" id="IPR000782">
    <property type="entry name" value="FAS1_domain"/>
</dbReference>
<keyword evidence="5" id="KW-1185">Reference proteome</keyword>
<dbReference type="PANTHER" id="PTHR33985:SF19">
    <property type="entry name" value="FASCICLIN-LIKE ARABINOGALACTAN PROTEIN 21"/>
    <property type="match status" value="1"/>
</dbReference>
<sequence length="333" mass="35871">MAAAESSCSHWWHAPFYLAMCCTLAFMAISTARYPSINPLPPPHALAFNASRALRLHGGFHITATLLQISPELFLSAPQTTLFAIQDSAISDLSLPPSTMRHLLRFHAVPATLPMADLLKKPPGFCLETLAADESLAITNTTTAGGSLTINHVLVSHPDMFLHGPLAVHGVSTPFDATAACRASNQSSAVLAENGAAVEWRRIIRVLSSNGFVSFAIGLNAVVDGILRDYANLSSVTVLAPADFEFLSSPSPFLDRIVRLHILQQRFSYVELSAVGNSSLITTLLPASHLQIAIFSPNLAVNGVQITRPDVFSSKTFVVHGISRTFDLHDFLH</sequence>
<evidence type="ECO:0000313" key="4">
    <source>
        <dbReference type="EMBL" id="KAL1550762.1"/>
    </source>
</evidence>
<comment type="similarity">
    <text evidence="1">Belongs to the fasciclin-like AGP family.</text>
</comment>
<keyword evidence="2" id="KW-1133">Transmembrane helix</keyword>